<dbReference type="OrthoDB" id="3256525at2759"/>
<protein>
    <submittedName>
        <fullName evidence="1">Uncharacterized protein</fullName>
    </submittedName>
</protein>
<name>A0A8H6XHT1_9AGAR</name>
<accession>A0A8H6XHT1</accession>
<dbReference type="EMBL" id="JACAZH010000029">
    <property type="protein sequence ID" value="KAF7340776.1"/>
    <property type="molecule type" value="Genomic_DNA"/>
</dbReference>
<comment type="caution">
    <text evidence="1">The sequence shown here is derived from an EMBL/GenBank/DDBJ whole genome shotgun (WGS) entry which is preliminary data.</text>
</comment>
<dbReference type="Proteomes" id="UP000623467">
    <property type="component" value="Unassembled WGS sequence"/>
</dbReference>
<sequence>MDATSLPSEVWLYIHRIATADTSPMVTAYSDRFQYVPVSDPLKDPGQFWRIASSFVLVSRLWNSLANELLYENIRVDGSFDAHLRPALERSGKANLVRSVRLSPNRLDHNLAILAMCPRIQVIVQPEATRDLNSDTTPISLPSSHSLRQIYCEESTMNSGFLRRLVALAPDLEYLFLSHPHISQTDEEALPFPTIPNLRRLGVVPVAPNLTNAVLKAGMQNVTRLTCSPPLFRLPRSPRLSIPAHARPVRLAQRHPICADLLSVSAPARALLRRLEHLPRAGRKTCTPRLYPSAIRSLYRARLDVHQGTLPDFTFA</sequence>
<evidence type="ECO:0000313" key="1">
    <source>
        <dbReference type="EMBL" id="KAF7340776.1"/>
    </source>
</evidence>
<reference evidence="1" key="1">
    <citation type="submission" date="2020-05" db="EMBL/GenBank/DDBJ databases">
        <title>Mycena genomes resolve the evolution of fungal bioluminescence.</title>
        <authorList>
            <person name="Tsai I.J."/>
        </authorList>
    </citation>
    <scope>NUCLEOTIDE SEQUENCE</scope>
    <source>
        <strain evidence="1">160909Yilan</strain>
    </source>
</reference>
<keyword evidence="2" id="KW-1185">Reference proteome</keyword>
<evidence type="ECO:0000313" key="2">
    <source>
        <dbReference type="Proteomes" id="UP000623467"/>
    </source>
</evidence>
<dbReference type="AlphaFoldDB" id="A0A8H6XHT1"/>
<proteinExistence type="predicted"/>
<organism evidence="1 2">
    <name type="scientific">Mycena sanguinolenta</name>
    <dbReference type="NCBI Taxonomy" id="230812"/>
    <lineage>
        <taxon>Eukaryota</taxon>
        <taxon>Fungi</taxon>
        <taxon>Dikarya</taxon>
        <taxon>Basidiomycota</taxon>
        <taxon>Agaricomycotina</taxon>
        <taxon>Agaricomycetes</taxon>
        <taxon>Agaricomycetidae</taxon>
        <taxon>Agaricales</taxon>
        <taxon>Marasmiineae</taxon>
        <taxon>Mycenaceae</taxon>
        <taxon>Mycena</taxon>
    </lineage>
</organism>
<gene>
    <name evidence="1" type="ORF">MSAN_02106200</name>
</gene>